<dbReference type="Proteomes" id="UP001055111">
    <property type="component" value="Unassembled WGS sequence"/>
</dbReference>
<evidence type="ECO:0000313" key="2">
    <source>
        <dbReference type="Proteomes" id="UP001055111"/>
    </source>
</evidence>
<gene>
    <name evidence="1" type="ORF">CBA19CS42_17240</name>
</gene>
<organism evidence="1 2">
    <name type="scientific">Caballeronia novacaledonica</name>
    <dbReference type="NCBI Taxonomy" id="1544861"/>
    <lineage>
        <taxon>Bacteria</taxon>
        <taxon>Pseudomonadati</taxon>
        <taxon>Pseudomonadota</taxon>
        <taxon>Betaproteobacteria</taxon>
        <taxon>Burkholderiales</taxon>
        <taxon>Burkholderiaceae</taxon>
        <taxon>Caballeronia</taxon>
    </lineage>
</organism>
<proteinExistence type="predicted"/>
<protein>
    <submittedName>
        <fullName evidence="1">Uncharacterized protein</fullName>
    </submittedName>
</protein>
<dbReference type="EMBL" id="BPUS01000006">
    <property type="protein sequence ID" value="GJH26286.1"/>
    <property type="molecule type" value="Genomic_DNA"/>
</dbReference>
<accession>A0AA37IAD9</accession>
<sequence length="462" mass="51185">MPTLVVSAQFRNVDSTFASFRVYAADGATIGSGAVAPQCPVEIALHYTTGPFLVRGKSDGGIEAQCESVDYDGNMKFACLVFSPPDKATEAREAGQTPELDGQDDFWLVAWAREARVWRPASVDTRRGVYGNEGIRTTNAAIYAYKHHDGLSVRVESSEPHLLQFGGRLTRWKLISLPENGGELEFSKDRANGEIKFRATTSVASSLVSMLRRGDLDGLEQVLTAPNLWKFFAYDYGNDGNFTATLERCLRRVRAYGYVWERARTRWHDLEAQEFGALPRELQVILALDAVERTGFKNAQTEGMISVILDGTYPCSKEGAKDIARLLRRRNMEYQEPYDDSHDGDSYHLDSGADMRALLCANVDGTDYFTFHGASPVRPTVCSILGTPEEPTISPIEQDNQLLSFPAPTVRSLSRTFGAEGDEVEPVHFIDANQTHELHRITEAIIASGGIIRLYPPFSPSV</sequence>
<dbReference type="AlphaFoldDB" id="A0AA37IAD9"/>
<reference evidence="1" key="1">
    <citation type="submission" date="2022-09" db="EMBL/GenBank/DDBJ databases">
        <title>Isolation and characterization of 3-chlorobenzoate degrading bacteria from soils in Shizuoka.</title>
        <authorList>
            <person name="Ifat A."/>
            <person name="Ogawa N."/>
            <person name="Kimbara K."/>
            <person name="Moriuchi R."/>
            <person name="Dohra H."/>
            <person name="Shintani M."/>
        </authorList>
    </citation>
    <scope>NUCLEOTIDE SEQUENCE</scope>
    <source>
        <strain evidence="1">19CS4-2</strain>
    </source>
</reference>
<dbReference type="RefSeq" id="WP_238212877.1">
    <property type="nucleotide sequence ID" value="NZ_BPUS01000006.1"/>
</dbReference>
<evidence type="ECO:0000313" key="1">
    <source>
        <dbReference type="EMBL" id="GJH26286.1"/>
    </source>
</evidence>
<comment type="caution">
    <text evidence="1">The sequence shown here is derived from an EMBL/GenBank/DDBJ whole genome shotgun (WGS) entry which is preliminary data.</text>
</comment>
<name>A0AA37IAD9_9BURK</name>